<accession>A0ABU2R195</accession>
<feature type="domain" description="SH3b" evidence="2">
    <location>
        <begin position="77"/>
        <end position="153"/>
    </location>
</feature>
<proteinExistence type="predicted"/>
<organism evidence="3 4">
    <name type="scientific">Streptomyces evansiae</name>
    <dbReference type="NCBI Taxonomy" id="3075535"/>
    <lineage>
        <taxon>Bacteria</taxon>
        <taxon>Bacillati</taxon>
        <taxon>Actinomycetota</taxon>
        <taxon>Actinomycetes</taxon>
        <taxon>Kitasatosporales</taxon>
        <taxon>Streptomycetaceae</taxon>
        <taxon>Streptomyces</taxon>
    </lineage>
</organism>
<dbReference type="Gene3D" id="2.30.30.40">
    <property type="entry name" value="SH3 Domains"/>
    <property type="match status" value="1"/>
</dbReference>
<sequence>MGRNTLRAVAVSGVLAAGVGLLGVSAASAAPAMPTKPTLVPSAYKMPTKPTLVPQQLDPGDGRVYVTPSRRWGESGTAEAHYKAATVDGLRVRSGPGTSHWAYGMIYKGQRVTVLNTQRDAHGQRWDRVRLTGSSAGGLGRGFTGWVTEAYLY</sequence>
<comment type="caution">
    <text evidence="3">The sequence shown here is derived from an EMBL/GenBank/DDBJ whole genome shotgun (WGS) entry which is preliminary data.</text>
</comment>
<reference evidence="4" key="1">
    <citation type="submission" date="2023-07" db="EMBL/GenBank/DDBJ databases">
        <title>30 novel species of actinomycetes from the DSMZ collection.</title>
        <authorList>
            <person name="Nouioui I."/>
        </authorList>
    </citation>
    <scope>NUCLEOTIDE SEQUENCE [LARGE SCALE GENOMIC DNA]</scope>
    <source>
        <strain evidence="4">DSM 41979</strain>
    </source>
</reference>
<protein>
    <submittedName>
        <fullName evidence="3">SH3 domain-containing protein</fullName>
    </submittedName>
</protein>
<dbReference type="PROSITE" id="PS51781">
    <property type="entry name" value="SH3B"/>
    <property type="match status" value="1"/>
</dbReference>
<feature type="signal peptide" evidence="1">
    <location>
        <begin position="1"/>
        <end position="29"/>
    </location>
</feature>
<feature type="chain" id="PRO_5045411336" evidence="1">
    <location>
        <begin position="30"/>
        <end position="153"/>
    </location>
</feature>
<dbReference type="InterPro" id="IPR003646">
    <property type="entry name" value="SH3-like_bac-type"/>
</dbReference>
<evidence type="ECO:0000313" key="3">
    <source>
        <dbReference type="EMBL" id="MDT0409864.1"/>
    </source>
</evidence>
<dbReference type="Pfam" id="PF08239">
    <property type="entry name" value="SH3_3"/>
    <property type="match status" value="1"/>
</dbReference>
<evidence type="ECO:0000313" key="4">
    <source>
        <dbReference type="Proteomes" id="UP001183610"/>
    </source>
</evidence>
<dbReference type="EMBL" id="JAVRET010000023">
    <property type="protein sequence ID" value="MDT0409864.1"/>
    <property type="molecule type" value="Genomic_DNA"/>
</dbReference>
<evidence type="ECO:0000256" key="1">
    <source>
        <dbReference type="SAM" id="SignalP"/>
    </source>
</evidence>
<gene>
    <name evidence="3" type="ORF">RM698_12485</name>
</gene>
<name>A0ABU2R195_9ACTN</name>
<keyword evidence="4" id="KW-1185">Reference proteome</keyword>
<dbReference type="Proteomes" id="UP001183610">
    <property type="component" value="Unassembled WGS sequence"/>
</dbReference>
<evidence type="ECO:0000259" key="2">
    <source>
        <dbReference type="PROSITE" id="PS51781"/>
    </source>
</evidence>
<keyword evidence="1" id="KW-0732">Signal</keyword>
<dbReference type="RefSeq" id="WP_010265567.1">
    <property type="nucleotide sequence ID" value="NZ_JAVRET010000023.1"/>
</dbReference>